<feature type="transmembrane region" description="Helical" evidence="7">
    <location>
        <begin position="228"/>
        <end position="250"/>
    </location>
</feature>
<dbReference type="InterPro" id="IPR020846">
    <property type="entry name" value="MFS_dom"/>
</dbReference>
<evidence type="ECO:0000256" key="4">
    <source>
        <dbReference type="ARBA" id="ARBA00022989"/>
    </source>
</evidence>
<evidence type="ECO:0000256" key="3">
    <source>
        <dbReference type="ARBA" id="ARBA00022692"/>
    </source>
</evidence>
<keyword evidence="2" id="KW-0813">Transport</keyword>
<feature type="transmembrane region" description="Helical" evidence="7">
    <location>
        <begin position="49"/>
        <end position="74"/>
    </location>
</feature>
<feature type="region of interest" description="Disordered" evidence="6">
    <location>
        <begin position="269"/>
        <end position="338"/>
    </location>
</feature>
<feature type="transmembrane region" description="Helical" evidence="7">
    <location>
        <begin position="86"/>
        <end position="108"/>
    </location>
</feature>
<organism evidence="9 10">
    <name type="scientific">Tilletia walkeri</name>
    <dbReference type="NCBI Taxonomy" id="117179"/>
    <lineage>
        <taxon>Eukaryota</taxon>
        <taxon>Fungi</taxon>
        <taxon>Dikarya</taxon>
        <taxon>Basidiomycota</taxon>
        <taxon>Ustilaginomycotina</taxon>
        <taxon>Exobasidiomycetes</taxon>
        <taxon>Tilletiales</taxon>
        <taxon>Tilletiaceae</taxon>
        <taxon>Tilletia</taxon>
    </lineage>
</organism>
<comment type="caution">
    <text evidence="9">The sequence shown here is derived from an EMBL/GenBank/DDBJ whole genome shotgun (WGS) entry which is preliminary data.</text>
</comment>
<evidence type="ECO:0000313" key="10">
    <source>
        <dbReference type="Proteomes" id="UP000078113"/>
    </source>
</evidence>
<dbReference type="AlphaFoldDB" id="A0A8X7T7N1"/>
<keyword evidence="4 7" id="KW-1133">Transmembrane helix</keyword>
<keyword evidence="10" id="KW-1185">Reference proteome</keyword>
<protein>
    <recommendedName>
        <fullName evidence="8">Major facilitator superfamily (MFS) profile domain-containing protein</fullName>
    </recommendedName>
</protein>
<gene>
    <name evidence="9" type="ORF">A4X09_0g1254</name>
</gene>
<dbReference type="Gene3D" id="1.20.1250.20">
    <property type="entry name" value="MFS general substrate transporter like domains"/>
    <property type="match status" value="1"/>
</dbReference>
<feature type="region of interest" description="Disordered" evidence="6">
    <location>
        <begin position="1"/>
        <end position="39"/>
    </location>
</feature>
<reference evidence="9" key="2">
    <citation type="journal article" date="2019" name="IMA Fungus">
        <title>Genome sequencing and comparison of five Tilletia species to identify candidate genes for the detection of regulated species infecting wheat.</title>
        <authorList>
            <person name="Nguyen H.D.T."/>
            <person name="Sultana T."/>
            <person name="Kesanakurti P."/>
            <person name="Hambleton S."/>
        </authorList>
    </citation>
    <scope>NUCLEOTIDE SEQUENCE</scope>
    <source>
        <strain evidence="9">DAOMC 236422</strain>
    </source>
</reference>
<feature type="transmembrane region" description="Helical" evidence="7">
    <location>
        <begin position="396"/>
        <end position="415"/>
    </location>
</feature>
<comment type="subcellular location">
    <subcellularLocation>
        <location evidence="1">Membrane</location>
        <topology evidence="1">Multi-pass membrane protein</topology>
    </subcellularLocation>
</comment>
<keyword evidence="3 7" id="KW-0812">Transmembrane</keyword>
<feature type="transmembrane region" description="Helical" evidence="7">
    <location>
        <begin position="120"/>
        <end position="138"/>
    </location>
</feature>
<dbReference type="CDD" id="cd17330">
    <property type="entry name" value="MFS_SLC46_TetA_like"/>
    <property type="match status" value="1"/>
</dbReference>
<accession>A0A8X7T7N1</accession>
<dbReference type="GO" id="GO:0016020">
    <property type="term" value="C:membrane"/>
    <property type="evidence" value="ECO:0007669"/>
    <property type="project" value="UniProtKB-SubCell"/>
</dbReference>
<evidence type="ECO:0000259" key="8">
    <source>
        <dbReference type="PROSITE" id="PS50850"/>
    </source>
</evidence>
<evidence type="ECO:0000256" key="5">
    <source>
        <dbReference type="ARBA" id="ARBA00023136"/>
    </source>
</evidence>
<feature type="transmembrane region" description="Helical" evidence="7">
    <location>
        <begin position="464"/>
        <end position="491"/>
    </location>
</feature>
<proteinExistence type="predicted"/>
<dbReference type="SUPFAM" id="SSF103473">
    <property type="entry name" value="MFS general substrate transporter"/>
    <property type="match status" value="1"/>
</dbReference>
<feature type="compositionally biased region" description="Basic and acidic residues" evidence="6">
    <location>
        <begin position="8"/>
        <end position="22"/>
    </location>
</feature>
<dbReference type="GO" id="GO:0022857">
    <property type="term" value="F:transmembrane transporter activity"/>
    <property type="evidence" value="ECO:0007669"/>
    <property type="project" value="InterPro"/>
</dbReference>
<keyword evidence="5 7" id="KW-0472">Membrane</keyword>
<evidence type="ECO:0000256" key="7">
    <source>
        <dbReference type="SAM" id="Phobius"/>
    </source>
</evidence>
<reference evidence="9" key="1">
    <citation type="submission" date="2016-04" db="EMBL/GenBank/DDBJ databases">
        <authorList>
            <person name="Nguyen H.D."/>
            <person name="Samba Siva P."/>
            <person name="Cullis J."/>
            <person name="Levesque C.A."/>
            <person name="Hambleton S."/>
        </authorList>
    </citation>
    <scope>NUCLEOTIDE SEQUENCE</scope>
    <source>
        <strain evidence="9">DAOMC 236422</strain>
    </source>
</reference>
<feature type="transmembrane region" description="Helical" evidence="7">
    <location>
        <begin position="422"/>
        <end position="444"/>
    </location>
</feature>
<name>A0A8X7T7N1_9BASI</name>
<evidence type="ECO:0000313" key="9">
    <source>
        <dbReference type="EMBL" id="KAE8271093.1"/>
    </source>
</evidence>
<dbReference type="EMBL" id="LWDG02000028">
    <property type="protein sequence ID" value="KAE8271093.1"/>
    <property type="molecule type" value="Genomic_DNA"/>
</dbReference>
<feature type="transmembrane region" description="Helical" evidence="7">
    <location>
        <begin position="353"/>
        <end position="376"/>
    </location>
</feature>
<dbReference type="PANTHER" id="PTHR23504">
    <property type="entry name" value="MAJOR FACILITATOR SUPERFAMILY DOMAIN-CONTAINING PROTEIN 10"/>
    <property type="match status" value="1"/>
</dbReference>
<feature type="domain" description="Major facilitator superfamily (MFS) profile" evidence="8">
    <location>
        <begin position="48"/>
        <end position="567"/>
    </location>
</feature>
<dbReference type="InterPro" id="IPR036259">
    <property type="entry name" value="MFS_trans_sf"/>
</dbReference>
<dbReference type="PROSITE" id="PS50850">
    <property type="entry name" value="MFS"/>
    <property type="match status" value="1"/>
</dbReference>
<sequence length="590" mass="64296">MAQSQPTEAHRIESDNDQDREGTPSTPQTIPLAQDPASKPVTPLPKMSLAIVFLVRIAEPINFTFILPFINSYVWDLNVTRDRSRVGIYAGIIESLFAVSQLFTVLHWASLSDRIGRRPVLIVGTIGLTISAVLFGLAETFAMAIFARCLTGLLNGNVALLRSIVGEVCDETNLAKGFVLLPLAWNAGASIGPLLGGFLVSPATRFPDSFGNKDAPFYFGGLWARKPYLLPCLAVAFISFISFLVLAAFLPETLPSKVAELKERERRKAAREAGEDEEGQTTGVIVEEEPNLRKRGGQRVAGRAGDEDDEQTPLLASQRPTNGHTTTEPSTLTDPEENSSSWSILRIPHVRNVLLSFGVFSFCSVGIEAVMVLFFYEPLHLGGLHFSPAQTGTYLGFFAAFSMVVQTFATPYLVRKLGTNRLYWYCLLCFPFMALSLPLANVVARWGSGGHVGGEADPLPTSTMVWVYIILSIFGVLRCCSAFGYACNLLLVNECARLMPGSHLGAVNGFSTMASSIARSLSPAFCTLLFSLTVSPDTIPLFRGWLVWGGLFTCGALATHSAEALKPIEVAVVEEEARREMVRRERAQSD</sequence>
<feature type="compositionally biased region" description="Polar residues" evidence="6">
    <location>
        <begin position="314"/>
        <end position="338"/>
    </location>
</feature>
<evidence type="ECO:0000256" key="2">
    <source>
        <dbReference type="ARBA" id="ARBA00022448"/>
    </source>
</evidence>
<dbReference type="Proteomes" id="UP000078113">
    <property type="component" value="Unassembled WGS sequence"/>
</dbReference>
<evidence type="ECO:0000256" key="6">
    <source>
        <dbReference type="SAM" id="MobiDB-lite"/>
    </source>
</evidence>
<feature type="transmembrane region" description="Helical" evidence="7">
    <location>
        <begin position="144"/>
        <end position="165"/>
    </location>
</feature>
<feature type="transmembrane region" description="Helical" evidence="7">
    <location>
        <begin position="177"/>
        <end position="200"/>
    </location>
</feature>
<evidence type="ECO:0000256" key="1">
    <source>
        <dbReference type="ARBA" id="ARBA00004141"/>
    </source>
</evidence>
<dbReference type="InterPro" id="IPR011701">
    <property type="entry name" value="MFS"/>
</dbReference>
<dbReference type="PANTHER" id="PTHR23504:SF15">
    <property type="entry name" value="MAJOR FACILITATOR SUPERFAMILY (MFS) PROFILE DOMAIN-CONTAINING PROTEIN"/>
    <property type="match status" value="1"/>
</dbReference>
<dbReference type="Pfam" id="PF07690">
    <property type="entry name" value="MFS_1"/>
    <property type="match status" value="1"/>
</dbReference>